<evidence type="ECO:0000313" key="1">
    <source>
        <dbReference type="EMBL" id="MQL55747.1"/>
    </source>
</evidence>
<evidence type="ECO:0000313" key="2">
    <source>
        <dbReference type="EMBL" id="QGR21681.1"/>
    </source>
</evidence>
<reference evidence="2 3" key="2">
    <citation type="submission" date="2019-10" db="EMBL/GenBank/DDBJ databases">
        <title>Genome Sequences from Six Type Strain Members of the Archaeal Family Sulfolobaceae: Acidianus ambivalens, Acidianus infernus, Metallosphaera prunae, Stygiolobus azoricus, Sulfolobus metallicus, and Sulfurisphaera ohwakuensis.</title>
        <authorList>
            <person name="Counts J.A."/>
            <person name="Kelly R.M."/>
        </authorList>
    </citation>
    <scope>NUCLEOTIDE SEQUENCE [LARGE SCALE GENOMIC DNA]</scope>
    <source>
        <strain evidence="2 3">LEI 10</strain>
    </source>
</reference>
<sequence length="161" mass="18599">MNCEDELKEAIILAWIGDREGVNEITKECIKELSSYRSAIKDITKIKEEVNREFEIPKKLREKGITDEDLLGLALLRLARKISLTSDLNPKNDGKLKYIIIDLGNKKILRGYCKECKGFHYTILKDNIGFAVEYDQIIYAEFLQGDEKSVMDVIKREIINK</sequence>
<dbReference type="RefSeq" id="WP_152941852.1">
    <property type="nucleotide sequence ID" value="NZ_CP045482.1"/>
</dbReference>
<dbReference type="KEGG" id="aamb:D1866_06495"/>
<keyword evidence="3" id="KW-1185">Reference proteome</keyword>
<protein>
    <submittedName>
        <fullName evidence="2">Uncharacterized protein</fullName>
    </submittedName>
</protein>
<dbReference type="Proteomes" id="UP000426328">
    <property type="component" value="Chromosome"/>
</dbReference>
<accession>A0A650CUY1</accession>
<evidence type="ECO:0000313" key="3">
    <source>
        <dbReference type="Proteomes" id="UP000426328"/>
    </source>
</evidence>
<dbReference type="EMBL" id="WHYS01000002">
    <property type="protein sequence ID" value="MQL55747.1"/>
    <property type="molecule type" value="Genomic_DNA"/>
</dbReference>
<evidence type="ECO:0000313" key="4">
    <source>
        <dbReference type="Proteomes" id="UP000474054"/>
    </source>
</evidence>
<name>A0A650CUY1_ACIAM</name>
<gene>
    <name evidence="2" type="ORF">D1866_06495</name>
    <name evidence="1" type="ORF">GFB69_08330</name>
</gene>
<dbReference type="Proteomes" id="UP000474054">
    <property type="component" value="Unassembled WGS sequence"/>
</dbReference>
<dbReference type="AlphaFoldDB" id="A0A650CUY1"/>
<reference evidence="1 4" key="1">
    <citation type="submission" date="2019-10" db="EMBL/GenBank/DDBJ databases">
        <title>Comparative genomics of sulfur disproportionating microorganisms.</title>
        <authorList>
            <person name="Ward L.M."/>
            <person name="Bertran E."/>
            <person name="Johnston D."/>
        </authorList>
    </citation>
    <scope>NUCLEOTIDE SEQUENCE [LARGE SCALE GENOMIC DNA]</scope>
    <source>
        <strain evidence="1 4">DSM 3772</strain>
    </source>
</reference>
<dbReference type="GeneID" id="42779371"/>
<proteinExistence type="predicted"/>
<dbReference type="EMBL" id="CP045482">
    <property type="protein sequence ID" value="QGR21681.1"/>
    <property type="molecule type" value="Genomic_DNA"/>
</dbReference>
<organism evidence="2 3">
    <name type="scientific">Acidianus ambivalens</name>
    <name type="common">Desulfurolobus ambivalens</name>
    <dbReference type="NCBI Taxonomy" id="2283"/>
    <lineage>
        <taxon>Archaea</taxon>
        <taxon>Thermoproteota</taxon>
        <taxon>Thermoprotei</taxon>
        <taxon>Sulfolobales</taxon>
        <taxon>Sulfolobaceae</taxon>
        <taxon>Acidianus</taxon>
    </lineage>
</organism>